<evidence type="ECO:0000313" key="3">
    <source>
        <dbReference type="Proteomes" id="UP000193467"/>
    </source>
</evidence>
<accession>A0A1Y2EN56</accession>
<sequence length="394" mass="43659">MHPMLPYLASSYSRWSHKPSNQVAATAITQKSTSTTSTPSGAILSPSRPILASPCAWTFATGLVASPSFKLVRLQAKLALFAGPYKRVPKEEEERVEGAWEWEENLFIAEEEEDFGDLSDSDSFSSDDSLRSSPPSLLFDSPPQSLFPDLSSPPVPTEKLPAPSHADEQSVDEDFDDNVEEENSYSTSDGSVTEEIYDSNLDRFTYTELYPGEQDDEEYFAELPTFADSPSPSPRPPADFTVLKAEKLEFSCVDELQLESSCSPIFAPSPIRVNLPPPSPRLTPASLSIPQHITNLSNIDDDSFLPTFIHLPSIRKITTLPPRPRRKFSAPSPSLHREVVLYASLKAAVWLNDWQKANSFEELREWSALSLSDATSWTELGEGRGRASERKGRG</sequence>
<name>A0A1Y2EN56_9BASI</name>
<dbReference type="EMBL" id="MCGR01000050">
    <property type="protein sequence ID" value="ORY72744.1"/>
    <property type="molecule type" value="Genomic_DNA"/>
</dbReference>
<keyword evidence="3" id="KW-1185">Reference proteome</keyword>
<reference evidence="2 3" key="1">
    <citation type="submission" date="2016-07" db="EMBL/GenBank/DDBJ databases">
        <title>Pervasive Adenine N6-methylation of Active Genes in Fungi.</title>
        <authorList>
            <consortium name="DOE Joint Genome Institute"/>
            <person name="Mondo S.J."/>
            <person name="Dannebaum R.O."/>
            <person name="Kuo R.C."/>
            <person name="Labutti K."/>
            <person name="Haridas S."/>
            <person name="Kuo A."/>
            <person name="Salamov A."/>
            <person name="Ahrendt S.R."/>
            <person name="Lipzen A."/>
            <person name="Sullivan W."/>
            <person name="Andreopoulos W.B."/>
            <person name="Clum A."/>
            <person name="Lindquist E."/>
            <person name="Daum C."/>
            <person name="Ramamoorthy G.K."/>
            <person name="Gryganskyi A."/>
            <person name="Culley D."/>
            <person name="Magnuson J.K."/>
            <person name="James T.Y."/>
            <person name="O'Malley M.A."/>
            <person name="Stajich J.E."/>
            <person name="Spatafora J.W."/>
            <person name="Visel A."/>
            <person name="Grigoriev I.V."/>
        </authorList>
    </citation>
    <scope>NUCLEOTIDE SEQUENCE [LARGE SCALE GENOMIC DNA]</scope>
    <source>
        <strain evidence="2 3">62-1032</strain>
    </source>
</reference>
<dbReference type="InParanoid" id="A0A1Y2EN56"/>
<comment type="caution">
    <text evidence="2">The sequence shown here is derived from an EMBL/GenBank/DDBJ whole genome shotgun (WGS) entry which is preliminary data.</text>
</comment>
<dbReference type="AlphaFoldDB" id="A0A1Y2EN56"/>
<feature type="region of interest" description="Disordered" evidence="1">
    <location>
        <begin position="113"/>
        <end position="196"/>
    </location>
</feature>
<evidence type="ECO:0000256" key="1">
    <source>
        <dbReference type="SAM" id="MobiDB-lite"/>
    </source>
</evidence>
<feature type="compositionally biased region" description="Acidic residues" evidence="1">
    <location>
        <begin position="169"/>
        <end position="183"/>
    </location>
</feature>
<protein>
    <submittedName>
        <fullName evidence="2">Uncharacterized protein</fullName>
    </submittedName>
</protein>
<gene>
    <name evidence="2" type="ORF">BCR35DRAFT_354306</name>
</gene>
<feature type="compositionally biased region" description="Low complexity" evidence="1">
    <location>
        <begin position="121"/>
        <end position="148"/>
    </location>
</feature>
<proteinExistence type="predicted"/>
<organism evidence="2 3">
    <name type="scientific">Leucosporidium creatinivorum</name>
    <dbReference type="NCBI Taxonomy" id="106004"/>
    <lineage>
        <taxon>Eukaryota</taxon>
        <taxon>Fungi</taxon>
        <taxon>Dikarya</taxon>
        <taxon>Basidiomycota</taxon>
        <taxon>Pucciniomycotina</taxon>
        <taxon>Microbotryomycetes</taxon>
        <taxon>Leucosporidiales</taxon>
        <taxon>Leucosporidium</taxon>
    </lineage>
</organism>
<evidence type="ECO:0000313" key="2">
    <source>
        <dbReference type="EMBL" id="ORY72744.1"/>
    </source>
</evidence>
<dbReference type="Proteomes" id="UP000193467">
    <property type="component" value="Unassembled WGS sequence"/>
</dbReference>